<dbReference type="RefSeq" id="WP_214789149.1">
    <property type="nucleotide sequence ID" value="NZ_JANIEL010000016.1"/>
</dbReference>
<dbReference type="EMBL" id="JBHTCE010000001">
    <property type="protein sequence ID" value="MFC7390250.1"/>
    <property type="molecule type" value="Genomic_DNA"/>
</dbReference>
<dbReference type="InterPro" id="IPR016181">
    <property type="entry name" value="Acyl_CoA_acyltransferase"/>
</dbReference>
<comment type="caution">
    <text evidence="2">The sequence shown here is derived from an EMBL/GenBank/DDBJ whole genome shotgun (WGS) entry which is preliminary data.</text>
</comment>
<dbReference type="InterPro" id="IPR000182">
    <property type="entry name" value="GNAT_dom"/>
</dbReference>
<dbReference type="InterPro" id="IPR051531">
    <property type="entry name" value="N-acetyltransferase"/>
</dbReference>
<keyword evidence="2" id="KW-0808">Transferase</keyword>
<keyword evidence="3" id="KW-1185">Reference proteome</keyword>
<reference evidence="3" key="1">
    <citation type="journal article" date="2019" name="Int. J. Syst. Evol. Microbiol.">
        <title>The Global Catalogue of Microorganisms (GCM) 10K type strain sequencing project: providing services to taxonomists for standard genome sequencing and annotation.</title>
        <authorList>
            <consortium name="The Broad Institute Genomics Platform"/>
            <consortium name="The Broad Institute Genome Sequencing Center for Infectious Disease"/>
            <person name="Wu L."/>
            <person name="Ma J."/>
        </authorList>
    </citation>
    <scope>NUCLEOTIDE SEQUENCE [LARGE SCALE GENOMIC DNA]</scope>
    <source>
        <strain evidence="3">CCUG 55590</strain>
    </source>
</reference>
<evidence type="ECO:0000313" key="2">
    <source>
        <dbReference type="EMBL" id="MFC7390250.1"/>
    </source>
</evidence>
<accession>A0ABW2PP14</accession>
<dbReference type="Proteomes" id="UP001596439">
    <property type="component" value="Unassembled WGS sequence"/>
</dbReference>
<gene>
    <name evidence="2" type="ORF">ACFQO8_08820</name>
</gene>
<dbReference type="PROSITE" id="PS51186">
    <property type="entry name" value="GNAT"/>
    <property type="match status" value="1"/>
</dbReference>
<dbReference type="Gene3D" id="3.40.630.30">
    <property type="match status" value="1"/>
</dbReference>
<sequence length="191" mass="22418">MWGLKRSFPELATPRFILRELEPRDARALYTILSTEEVMRYYGSDPLLAVYEAKNVIAYFKDQFQQGKAIRWAICDRLTNELVGTIGFHNWTPQYYRAEIGFEVSPHYWRQGVAFEAATAVIQHGFEEFKFHRISALVAPGNEGSNRLVQKLGFIEEGLLHDYAYSHGRFMDLTMYRLLKTEWEEKEHLMI</sequence>
<dbReference type="EC" id="2.3.-.-" evidence="2"/>
<feature type="domain" description="N-acetyltransferase" evidence="1">
    <location>
        <begin position="16"/>
        <end position="176"/>
    </location>
</feature>
<dbReference type="PANTHER" id="PTHR43792:SF9">
    <property type="entry name" value="RIBOSOMAL-PROTEIN-ALANINE ACETYLTRANSFERASE"/>
    <property type="match status" value="1"/>
</dbReference>
<keyword evidence="2" id="KW-0012">Acyltransferase</keyword>
<dbReference type="Pfam" id="PF13302">
    <property type="entry name" value="Acetyltransf_3"/>
    <property type="match status" value="1"/>
</dbReference>
<dbReference type="GO" id="GO:0016746">
    <property type="term" value="F:acyltransferase activity"/>
    <property type="evidence" value="ECO:0007669"/>
    <property type="project" value="UniProtKB-KW"/>
</dbReference>
<name>A0ABW2PP14_9BACL</name>
<proteinExistence type="predicted"/>
<evidence type="ECO:0000259" key="1">
    <source>
        <dbReference type="PROSITE" id="PS51186"/>
    </source>
</evidence>
<organism evidence="2 3">
    <name type="scientific">Exiguobacterium aestuarii</name>
    <dbReference type="NCBI Taxonomy" id="273527"/>
    <lineage>
        <taxon>Bacteria</taxon>
        <taxon>Bacillati</taxon>
        <taxon>Bacillota</taxon>
        <taxon>Bacilli</taxon>
        <taxon>Bacillales</taxon>
        <taxon>Bacillales Family XII. Incertae Sedis</taxon>
        <taxon>Exiguobacterium</taxon>
    </lineage>
</organism>
<dbReference type="CDD" id="cd04301">
    <property type="entry name" value="NAT_SF"/>
    <property type="match status" value="1"/>
</dbReference>
<dbReference type="SUPFAM" id="SSF55729">
    <property type="entry name" value="Acyl-CoA N-acyltransferases (Nat)"/>
    <property type="match status" value="1"/>
</dbReference>
<dbReference type="PANTHER" id="PTHR43792">
    <property type="entry name" value="GNAT FAMILY, PUTATIVE (AFU_ORTHOLOGUE AFUA_3G00765)-RELATED-RELATED"/>
    <property type="match status" value="1"/>
</dbReference>
<evidence type="ECO:0000313" key="3">
    <source>
        <dbReference type="Proteomes" id="UP001596439"/>
    </source>
</evidence>
<protein>
    <submittedName>
        <fullName evidence="2">GNAT family N-acetyltransferase</fullName>
        <ecNumber evidence="2">2.3.-.-</ecNumber>
    </submittedName>
</protein>